<feature type="modified residue" description="4-aspartylphosphate" evidence="6">
    <location>
        <position position="177"/>
    </location>
</feature>
<dbReference type="SMART" id="SM00387">
    <property type="entry name" value="HATPase_c"/>
    <property type="match status" value="1"/>
</dbReference>
<dbReference type="Gene3D" id="3.40.50.2300">
    <property type="match status" value="2"/>
</dbReference>
<evidence type="ECO:0000256" key="4">
    <source>
        <dbReference type="ARBA" id="ARBA00022679"/>
    </source>
</evidence>
<sequence length="501" mass="54328">MPPKALVVEDSRFYQQLIRKGLEERLGFEVVAAQTLAEASAILTAQSSEILVALLDLHLPDAPHGEVVDEVARYKIPSIVFTASFSDEIREFVLSRHAVDYVPKDGPGNLDTVFDLVRRISRNTADRILVVDDSRVSRRHISDLLQLHRFSVVEAGGAEEALAAIAADPDFCLAIIDYNMPGTDGVELTRKIRAKIGRDRLVIIGLSAYGNNVVSARFMKAGANDYLNKPFVPEEFFCRVYHNLDLMEQIASLRKAKGELRSALATVAQASEEKTRFLGHLNHEMGAPLNAIIGFSELVLADTGTLPATTTRYLQNVYDCGLHLKDLVSDALDMARVEAGHLELMESDVDLGGLCLDVVDVLTPQTEAAELRIEGNFVPGQPKVRADRRRLKQVLLNLVGNAIKFTPKGGRIRISAGVEEGAPFLAVEDSGCGMDEAGIATALTPFGQVGDAESRSKGTGLGLPLSKTLMERHGGELVITSTLGIGTQIMARLPSGRLLDA</sequence>
<dbReference type="PANTHER" id="PTHR43047:SF72">
    <property type="entry name" value="OSMOSENSING HISTIDINE PROTEIN KINASE SLN1"/>
    <property type="match status" value="1"/>
</dbReference>
<dbReference type="AlphaFoldDB" id="A0A7C9UT88"/>
<dbReference type="SMART" id="SM00448">
    <property type="entry name" value="REC"/>
    <property type="match status" value="2"/>
</dbReference>
<evidence type="ECO:0000313" key="10">
    <source>
        <dbReference type="Proteomes" id="UP000480684"/>
    </source>
</evidence>
<dbReference type="PRINTS" id="PR00344">
    <property type="entry name" value="BCTRLSENSOR"/>
</dbReference>
<evidence type="ECO:0000256" key="5">
    <source>
        <dbReference type="ARBA" id="ARBA00022777"/>
    </source>
</evidence>
<dbReference type="EC" id="2.7.13.3" evidence="2"/>
<evidence type="ECO:0000313" key="9">
    <source>
        <dbReference type="EMBL" id="NFV79868.1"/>
    </source>
</evidence>
<dbReference type="SUPFAM" id="SSF55874">
    <property type="entry name" value="ATPase domain of HSP90 chaperone/DNA topoisomerase II/histidine kinase"/>
    <property type="match status" value="1"/>
</dbReference>
<dbReference type="Pfam" id="PF00072">
    <property type="entry name" value="Response_reg"/>
    <property type="match status" value="2"/>
</dbReference>
<accession>A0A7C9UT88</accession>
<evidence type="ECO:0000259" key="8">
    <source>
        <dbReference type="PROSITE" id="PS50110"/>
    </source>
</evidence>
<feature type="domain" description="Response regulatory" evidence="8">
    <location>
        <begin position="127"/>
        <end position="244"/>
    </location>
</feature>
<dbReference type="CDD" id="cd00082">
    <property type="entry name" value="HisKA"/>
    <property type="match status" value="1"/>
</dbReference>
<evidence type="ECO:0000256" key="6">
    <source>
        <dbReference type="PROSITE-ProRule" id="PRU00169"/>
    </source>
</evidence>
<evidence type="ECO:0000256" key="2">
    <source>
        <dbReference type="ARBA" id="ARBA00012438"/>
    </source>
</evidence>
<dbReference type="PANTHER" id="PTHR43047">
    <property type="entry name" value="TWO-COMPONENT HISTIDINE PROTEIN KINASE"/>
    <property type="match status" value="1"/>
</dbReference>
<dbReference type="InterPro" id="IPR004358">
    <property type="entry name" value="Sig_transdc_His_kin-like_C"/>
</dbReference>
<reference evidence="9 10" key="1">
    <citation type="submission" date="2020-02" db="EMBL/GenBank/DDBJ databases">
        <authorList>
            <person name="Dziuba M."/>
            <person name="Kuznetsov B."/>
            <person name="Mardanov A."/>
            <person name="Ravin N."/>
            <person name="Grouzdev D."/>
        </authorList>
    </citation>
    <scope>NUCLEOTIDE SEQUENCE [LARGE SCALE GENOMIC DNA]</scope>
    <source>
        <strain evidence="9 10">SpK</strain>
    </source>
</reference>
<feature type="domain" description="Response regulatory" evidence="8">
    <location>
        <begin position="4"/>
        <end position="119"/>
    </location>
</feature>
<evidence type="ECO:0000259" key="7">
    <source>
        <dbReference type="PROSITE" id="PS50109"/>
    </source>
</evidence>
<dbReference type="InterPro" id="IPR003594">
    <property type="entry name" value="HATPase_dom"/>
</dbReference>
<dbReference type="InterPro" id="IPR001789">
    <property type="entry name" value="Sig_transdc_resp-reg_receiver"/>
</dbReference>
<evidence type="ECO:0000256" key="1">
    <source>
        <dbReference type="ARBA" id="ARBA00000085"/>
    </source>
</evidence>
<feature type="domain" description="Histidine kinase" evidence="7">
    <location>
        <begin position="280"/>
        <end position="497"/>
    </location>
</feature>
<dbReference type="Pfam" id="PF00512">
    <property type="entry name" value="HisKA"/>
    <property type="match status" value="1"/>
</dbReference>
<keyword evidence="3 6" id="KW-0597">Phosphoprotein</keyword>
<comment type="caution">
    <text evidence="9">The sequence shown here is derived from an EMBL/GenBank/DDBJ whole genome shotgun (WGS) entry which is preliminary data.</text>
</comment>
<dbReference type="InterPro" id="IPR003661">
    <property type="entry name" value="HisK_dim/P_dom"/>
</dbReference>
<keyword evidence="10" id="KW-1185">Reference proteome</keyword>
<proteinExistence type="predicted"/>
<protein>
    <recommendedName>
        <fullName evidence="2">histidine kinase</fullName>
        <ecNumber evidence="2">2.7.13.3</ecNumber>
    </recommendedName>
</protein>
<keyword evidence="5" id="KW-0418">Kinase</keyword>
<dbReference type="EMBL" id="JAAIYP010000034">
    <property type="protein sequence ID" value="NFV79868.1"/>
    <property type="molecule type" value="Genomic_DNA"/>
</dbReference>
<dbReference type="PROSITE" id="PS50109">
    <property type="entry name" value="HIS_KIN"/>
    <property type="match status" value="1"/>
</dbReference>
<dbReference type="SUPFAM" id="SSF52172">
    <property type="entry name" value="CheY-like"/>
    <property type="match status" value="2"/>
</dbReference>
<dbReference type="InterPro" id="IPR011006">
    <property type="entry name" value="CheY-like_superfamily"/>
</dbReference>
<organism evidence="9 10">
    <name type="scientific">Magnetospirillum aberrantis SpK</name>
    <dbReference type="NCBI Taxonomy" id="908842"/>
    <lineage>
        <taxon>Bacteria</taxon>
        <taxon>Pseudomonadati</taxon>
        <taxon>Pseudomonadota</taxon>
        <taxon>Alphaproteobacteria</taxon>
        <taxon>Rhodospirillales</taxon>
        <taxon>Rhodospirillaceae</taxon>
        <taxon>Magnetospirillum</taxon>
    </lineage>
</organism>
<keyword evidence="4" id="KW-0808">Transferase</keyword>
<evidence type="ECO:0000256" key="3">
    <source>
        <dbReference type="ARBA" id="ARBA00022553"/>
    </source>
</evidence>
<gene>
    <name evidence="9" type="ORF">G4223_07065</name>
</gene>
<feature type="modified residue" description="4-aspartylphosphate" evidence="6">
    <location>
        <position position="56"/>
    </location>
</feature>
<dbReference type="InterPro" id="IPR005467">
    <property type="entry name" value="His_kinase_dom"/>
</dbReference>
<dbReference type="Pfam" id="PF02518">
    <property type="entry name" value="HATPase_c"/>
    <property type="match status" value="1"/>
</dbReference>
<dbReference type="InterPro" id="IPR036890">
    <property type="entry name" value="HATPase_C_sf"/>
</dbReference>
<dbReference type="SMART" id="SM00388">
    <property type="entry name" value="HisKA"/>
    <property type="match status" value="1"/>
</dbReference>
<dbReference type="Gene3D" id="3.30.565.10">
    <property type="entry name" value="Histidine kinase-like ATPase, C-terminal domain"/>
    <property type="match status" value="1"/>
</dbReference>
<dbReference type="RefSeq" id="WP_163677028.1">
    <property type="nucleotide sequence ID" value="NZ_JAAIYP010000034.1"/>
</dbReference>
<dbReference type="Proteomes" id="UP000480684">
    <property type="component" value="Unassembled WGS sequence"/>
</dbReference>
<dbReference type="Gene3D" id="1.10.287.130">
    <property type="match status" value="1"/>
</dbReference>
<dbReference type="GO" id="GO:0000155">
    <property type="term" value="F:phosphorelay sensor kinase activity"/>
    <property type="evidence" value="ECO:0007669"/>
    <property type="project" value="InterPro"/>
</dbReference>
<name>A0A7C9UT88_9PROT</name>
<comment type="catalytic activity">
    <reaction evidence="1">
        <text>ATP + protein L-histidine = ADP + protein N-phospho-L-histidine.</text>
        <dbReference type="EC" id="2.7.13.3"/>
    </reaction>
</comment>
<dbReference type="PROSITE" id="PS50110">
    <property type="entry name" value="RESPONSE_REGULATORY"/>
    <property type="match status" value="2"/>
</dbReference>